<keyword evidence="6" id="KW-1185">Reference proteome</keyword>
<dbReference type="Gene3D" id="1.20.120.530">
    <property type="entry name" value="GntR ligand-binding domain-like"/>
    <property type="match status" value="1"/>
</dbReference>
<organism evidence="5 6">
    <name type="scientific">Cloacibacillus porcorum</name>
    <dbReference type="NCBI Taxonomy" id="1197717"/>
    <lineage>
        <taxon>Bacteria</taxon>
        <taxon>Thermotogati</taxon>
        <taxon>Synergistota</taxon>
        <taxon>Synergistia</taxon>
        <taxon>Synergistales</taxon>
        <taxon>Synergistaceae</taxon>
        <taxon>Cloacibacillus</taxon>
    </lineage>
</organism>
<dbReference type="GO" id="GO:0003677">
    <property type="term" value="F:DNA binding"/>
    <property type="evidence" value="ECO:0007669"/>
    <property type="project" value="UniProtKB-KW"/>
</dbReference>
<reference evidence="5" key="1">
    <citation type="submission" date="2016-08" db="EMBL/GenBank/DDBJ databases">
        <title>Complete genome of Cloacibacillus porcorum.</title>
        <authorList>
            <person name="Looft T."/>
            <person name="Bayles D.O."/>
            <person name="Alt D.P."/>
        </authorList>
    </citation>
    <scope>NUCLEOTIDE SEQUENCE [LARGE SCALE GENOMIC DNA]</scope>
    <source>
        <strain evidence="5">CL-84</strain>
    </source>
</reference>
<dbReference type="InterPro" id="IPR008920">
    <property type="entry name" value="TF_FadR/GntR_C"/>
</dbReference>
<dbReference type="Pfam" id="PF00392">
    <property type="entry name" value="GntR"/>
    <property type="match status" value="1"/>
</dbReference>
<accession>A0A1B2I2Z9</accession>
<dbReference type="InterPro" id="IPR000524">
    <property type="entry name" value="Tscrpt_reg_HTH_GntR"/>
</dbReference>
<evidence type="ECO:0000256" key="1">
    <source>
        <dbReference type="ARBA" id="ARBA00023015"/>
    </source>
</evidence>
<dbReference type="STRING" id="1197717.BED41_03990"/>
<protein>
    <submittedName>
        <fullName evidence="5">GntR family transcriptional regulator</fullName>
    </submittedName>
</protein>
<dbReference type="InterPro" id="IPR036388">
    <property type="entry name" value="WH-like_DNA-bd_sf"/>
</dbReference>
<evidence type="ECO:0000259" key="4">
    <source>
        <dbReference type="PROSITE" id="PS50949"/>
    </source>
</evidence>
<dbReference type="KEGG" id="cpor:BED41_03990"/>
<dbReference type="Pfam" id="PF07729">
    <property type="entry name" value="FCD"/>
    <property type="match status" value="1"/>
</dbReference>
<dbReference type="GO" id="GO:0003700">
    <property type="term" value="F:DNA-binding transcription factor activity"/>
    <property type="evidence" value="ECO:0007669"/>
    <property type="project" value="InterPro"/>
</dbReference>
<dbReference type="RefSeq" id="WP_066743331.1">
    <property type="nucleotide sequence ID" value="NZ_CP016757.1"/>
</dbReference>
<dbReference type="SUPFAM" id="SSF46785">
    <property type="entry name" value="Winged helix' DNA-binding domain"/>
    <property type="match status" value="1"/>
</dbReference>
<sequence>MDNAEERAYRFIINAILTGEFNPGDFLLELDLAAKLGMSRTPVNKALGLLVSEGFLNKSPKKGCYVPLPTPHDAELVFTARQVAEGAAAELAAKLVTTEEIEALEEILSKDTKAFEENDKQFWASINEDFHLSIARFSHNAYIEKWVRNMFWRSNIYVFYFDSFYRASDIAIVHETPQQHAAIIGAIKRHDPEEAGALMRRHIQTTFSKLLLR</sequence>
<dbReference type="InterPro" id="IPR011711">
    <property type="entry name" value="GntR_C"/>
</dbReference>
<dbReference type="PANTHER" id="PTHR43537:SF5">
    <property type="entry name" value="UXU OPERON TRANSCRIPTIONAL REGULATOR"/>
    <property type="match status" value="1"/>
</dbReference>
<dbReference type="CDD" id="cd07377">
    <property type="entry name" value="WHTH_GntR"/>
    <property type="match status" value="1"/>
</dbReference>
<feature type="domain" description="HTH gntR-type" evidence="4">
    <location>
        <begin position="2"/>
        <end position="69"/>
    </location>
</feature>
<proteinExistence type="predicted"/>
<evidence type="ECO:0000313" key="5">
    <source>
        <dbReference type="EMBL" id="ANZ44323.1"/>
    </source>
</evidence>
<evidence type="ECO:0000256" key="3">
    <source>
        <dbReference type="ARBA" id="ARBA00023163"/>
    </source>
</evidence>
<dbReference type="EMBL" id="CP016757">
    <property type="protein sequence ID" value="ANZ44323.1"/>
    <property type="molecule type" value="Genomic_DNA"/>
</dbReference>
<dbReference type="AlphaFoldDB" id="A0A1B2I2Z9"/>
<keyword evidence="1" id="KW-0805">Transcription regulation</keyword>
<dbReference type="SUPFAM" id="SSF48008">
    <property type="entry name" value="GntR ligand-binding domain-like"/>
    <property type="match status" value="1"/>
</dbReference>
<keyword evidence="3" id="KW-0804">Transcription</keyword>
<dbReference type="Gene3D" id="1.10.10.10">
    <property type="entry name" value="Winged helix-like DNA-binding domain superfamily/Winged helix DNA-binding domain"/>
    <property type="match status" value="1"/>
</dbReference>
<dbReference type="Proteomes" id="UP000093044">
    <property type="component" value="Chromosome"/>
</dbReference>
<dbReference type="SMART" id="SM00895">
    <property type="entry name" value="FCD"/>
    <property type="match status" value="1"/>
</dbReference>
<keyword evidence="2" id="KW-0238">DNA-binding</keyword>
<dbReference type="GeneID" id="83057015"/>
<evidence type="ECO:0000256" key="2">
    <source>
        <dbReference type="ARBA" id="ARBA00023125"/>
    </source>
</evidence>
<name>A0A1B2I2Z9_9BACT</name>
<dbReference type="InterPro" id="IPR036390">
    <property type="entry name" value="WH_DNA-bd_sf"/>
</dbReference>
<dbReference type="PANTHER" id="PTHR43537">
    <property type="entry name" value="TRANSCRIPTIONAL REGULATOR, GNTR FAMILY"/>
    <property type="match status" value="1"/>
</dbReference>
<dbReference type="PROSITE" id="PS50949">
    <property type="entry name" value="HTH_GNTR"/>
    <property type="match status" value="1"/>
</dbReference>
<dbReference type="OrthoDB" id="5093at2"/>
<gene>
    <name evidence="5" type="ORF">BED41_03990</name>
</gene>
<evidence type="ECO:0000313" key="6">
    <source>
        <dbReference type="Proteomes" id="UP000093044"/>
    </source>
</evidence>
<dbReference type="SMART" id="SM00345">
    <property type="entry name" value="HTH_GNTR"/>
    <property type="match status" value="1"/>
</dbReference>